<evidence type="ECO:0000256" key="1">
    <source>
        <dbReference type="ARBA" id="ARBA00023157"/>
    </source>
</evidence>
<name>A0AAN5CY24_9BILA</name>
<gene>
    <name evidence="2" type="ORF">PMAYCL1PPCAC_23123</name>
</gene>
<accession>A0AAN5CY24</accession>
<keyword evidence="3" id="KW-1185">Reference proteome</keyword>
<dbReference type="InterPro" id="IPR050976">
    <property type="entry name" value="Snaclec"/>
</dbReference>
<dbReference type="AlphaFoldDB" id="A0AAN5CY24"/>
<keyword evidence="1" id="KW-1015">Disulfide bond</keyword>
<evidence type="ECO:0008006" key="4">
    <source>
        <dbReference type="Google" id="ProtNLM"/>
    </source>
</evidence>
<dbReference type="EMBL" id="BTRK01000005">
    <property type="protein sequence ID" value="GMR52928.1"/>
    <property type="molecule type" value="Genomic_DNA"/>
</dbReference>
<feature type="non-terminal residue" evidence="2">
    <location>
        <position position="72"/>
    </location>
</feature>
<evidence type="ECO:0000313" key="3">
    <source>
        <dbReference type="Proteomes" id="UP001328107"/>
    </source>
</evidence>
<protein>
    <recommendedName>
        <fullName evidence="4">CUB domain-containing protein</fullName>
    </recommendedName>
</protein>
<comment type="caution">
    <text evidence="2">The sequence shown here is derived from an EMBL/GenBank/DDBJ whole genome shotgun (WGS) entry which is preliminary data.</text>
</comment>
<organism evidence="2 3">
    <name type="scientific">Pristionchus mayeri</name>
    <dbReference type="NCBI Taxonomy" id="1317129"/>
    <lineage>
        <taxon>Eukaryota</taxon>
        <taxon>Metazoa</taxon>
        <taxon>Ecdysozoa</taxon>
        <taxon>Nematoda</taxon>
        <taxon>Chromadorea</taxon>
        <taxon>Rhabditida</taxon>
        <taxon>Rhabditina</taxon>
        <taxon>Diplogasteromorpha</taxon>
        <taxon>Diplogasteroidea</taxon>
        <taxon>Neodiplogasteridae</taxon>
        <taxon>Pristionchus</taxon>
    </lineage>
</organism>
<proteinExistence type="predicted"/>
<dbReference type="SUPFAM" id="SSF49854">
    <property type="entry name" value="Spermadhesin, CUB domain"/>
    <property type="match status" value="1"/>
</dbReference>
<dbReference type="PANTHER" id="PTHR22991">
    <property type="entry name" value="PROTEIN CBG13490"/>
    <property type="match status" value="1"/>
</dbReference>
<sequence length="72" mass="7726">EIYSPGFPFNSSLPCDFLLKVDTGMLVEIEILLLEANSCCDHLLLTEGTLGGAVIADLTGEISTGKMYRTTS</sequence>
<dbReference type="Proteomes" id="UP001328107">
    <property type="component" value="Unassembled WGS sequence"/>
</dbReference>
<dbReference type="PANTHER" id="PTHR22991:SF40">
    <property type="entry name" value="PROTEIN CBG13490"/>
    <property type="match status" value="1"/>
</dbReference>
<feature type="non-terminal residue" evidence="2">
    <location>
        <position position="1"/>
    </location>
</feature>
<reference evidence="3" key="1">
    <citation type="submission" date="2022-10" db="EMBL/GenBank/DDBJ databases">
        <title>Genome assembly of Pristionchus species.</title>
        <authorList>
            <person name="Yoshida K."/>
            <person name="Sommer R.J."/>
        </authorList>
    </citation>
    <scope>NUCLEOTIDE SEQUENCE [LARGE SCALE GENOMIC DNA]</scope>
    <source>
        <strain evidence="3">RS5460</strain>
    </source>
</reference>
<evidence type="ECO:0000313" key="2">
    <source>
        <dbReference type="EMBL" id="GMR52928.1"/>
    </source>
</evidence>
<dbReference type="InterPro" id="IPR035914">
    <property type="entry name" value="Sperma_CUB_dom_sf"/>
</dbReference>